<feature type="compositionally biased region" description="Basic and acidic residues" evidence="1">
    <location>
        <begin position="308"/>
        <end position="320"/>
    </location>
</feature>
<proteinExistence type="predicted"/>
<accession>A0A1S8B9R6</accession>
<name>A0A1S8B9R6_9PEZI</name>
<dbReference type="Proteomes" id="UP000190776">
    <property type="component" value="Unassembled WGS sequence"/>
</dbReference>
<feature type="region of interest" description="Disordered" evidence="1">
    <location>
        <begin position="137"/>
        <end position="174"/>
    </location>
</feature>
<dbReference type="OrthoDB" id="443682at2759"/>
<dbReference type="Pfam" id="PF04194">
    <property type="entry name" value="PDCD2_C"/>
    <property type="match status" value="1"/>
</dbReference>
<reference evidence="3 4" key="1">
    <citation type="submission" date="2017-01" db="EMBL/GenBank/DDBJ databases">
        <title>Draft genome sequence of Diplodia seriata F98.1, a fungal species involved in grapevine trunk diseases.</title>
        <authorList>
            <person name="Robert-Siegwald G."/>
            <person name="Vallet J."/>
            <person name="Abou-Mansour E."/>
            <person name="Xu J."/>
            <person name="Rey P."/>
            <person name="Bertsch C."/>
            <person name="Rego C."/>
            <person name="Larignon P."/>
            <person name="Fontaine F."/>
            <person name="Lebrun M.-H."/>
        </authorList>
    </citation>
    <scope>NUCLEOTIDE SEQUENCE [LARGE SCALE GENOMIC DNA]</scope>
    <source>
        <strain evidence="3 4">F98.1</strain>
    </source>
</reference>
<organism evidence="3 4">
    <name type="scientific">Diplodia seriata</name>
    <dbReference type="NCBI Taxonomy" id="420778"/>
    <lineage>
        <taxon>Eukaryota</taxon>
        <taxon>Fungi</taxon>
        <taxon>Dikarya</taxon>
        <taxon>Ascomycota</taxon>
        <taxon>Pezizomycotina</taxon>
        <taxon>Dothideomycetes</taxon>
        <taxon>Dothideomycetes incertae sedis</taxon>
        <taxon>Botryosphaeriales</taxon>
        <taxon>Botryosphaeriaceae</taxon>
        <taxon>Diplodia</taxon>
    </lineage>
</organism>
<feature type="compositionally biased region" description="Acidic residues" evidence="1">
    <location>
        <begin position="7"/>
        <end position="17"/>
    </location>
</feature>
<dbReference type="PANTHER" id="PTHR47524">
    <property type="entry name" value="20S RRNA ACCUMULATION PROTEIN 4"/>
    <property type="match status" value="1"/>
</dbReference>
<evidence type="ECO:0000256" key="1">
    <source>
        <dbReference type="SAM" id="MobiDB-lite"/>
    </source>
</evidence>
<feature type="region of interest" description="Disordered" evidence="1">
    <location>
        <begin position="208"/>
        <end position="339"/>
    </location>
</feature>
<evidence type="ECO:0000259" key="2">
    <source>
        <dbReference type="Pfam" id="PF04194"/>
    </source>
</evidence>
<feature type="compositionally biased region" description="Basic and acidic residues" evidence="1">
    <location>
        <begin position="138"/>
        <end position="162"/>
    </location>
</feature>
<comment type="caution">
    <text evidence="3">The sequence shown here is derived from an EMBL/GenBank/DDBJ whole genome shotgun (WGS) entry which is preliminary data.</text>
</comment>
<dbReference type="PANTHER" id="PTHR47524:SF1">
    <property type="entry name" value="20S RRNA ACCUMULATION PROTEIN 4"/>
    <property type="match status" value="1"/>
</dbReference>
<dbReference type="EMBL" id="MSZU01000096">
    <property type="protein sequence ID" value="OMP84277.1"/>
    <property type="molecule type" value="Genomic_DNA"/>
</dbReference>
<evidence type="ECO:0000313" key="3">
    <source>
        <dbReference type="EMBL" id="OMP84277.1"/>
    </source>
</evidence>
<gene>
    <name evidence="3" type="ORF">BK809_0000082</name>
</gene>
<feature type="domain" description="Programmed cell death protein 2 C-terminal" evidence="2">
    <location>
        <begin position="346"/>
        <end position="484"/>
    </location>
</feature>
<protein>
    <submittedName>
        <fullName evidence="3">Putative 20S rRNA accumulation protein 4</fullName>
    </submittedName>
</protein>
<dbReference type="InterPro" id="IPR007320">
    <property type="entry name" value="PDCD2_C"/>
</dbReference>
<evidence type="ECO:0000313" key="4">
    <source>
        <dbReference type="Proteomes" id="UP000190776"/>
    </source>
</evidence>
<dbReference type="GO" id="GO:0030490">
    <property type="term" value="P:maturation of SSU-rRNA"/>
    <property type="evidence" value="ECO:0007669"/>
    <property type="project" value="TreeGrafter"/>
</dbReference>
<dbReference type="AlphaFoldDB" id="A0A1S8B9R6"/>
<sequence>MPPYDSDASDGDSESEYTETNVLLGYASKDPTDDTFSQLGGQPTWPAHAPTPPSFATTRCGTCNDPMPLLLQLNGDSPQHFPGHTRRLYVFGCRRKACARKESTATTTGTYGTTGTTGTCGAVRAIRAVGVDAALAAAERRRNEEEAARKEERRREEDERRARQAGLGSAVFGGGGGGGGGASGGNPFAANPFAAANGGGGGGGAANPFASPASGLAAKPAQTPTTIKDDEADGSLPATFAEKARIAAAAAPSSSQAPIPAAQQQPYEPWPTDAAQLAKPYPSYHLDADYETLSPDDDDKALPANAELDPHAADPDDAEPRGGGGGGGGGKAAGKQEKQIYESLMDKTFQRFADRLAQNPEQVLRYEWRGEPLLYSRKDGVGRMLAADVDEENDDDDDDDEGEEKVKTVGRAKGMPRCANCGAERVFEVQLTPQAIAELEAEELGLEGMEWGTVIVGVCAKDCAAREAREGEVGYVEEWVGVQWEEVADRK</sequence>
<feature type="region of interest" description="Disordered" evidence="1">
    <location>
        <begin position="1"/>
        <end position="51"/>
    </location>
</feature>
<dbReference type="STRING" id="420778.A0A1S8B9R6"/>
<dbReference type="GO" id="GO:0005737">
    <property type="term" value="C:cytoplasm"/>
    <property type="evidence" value="ECO:0007669"/>
    <property type="project" value="InterPro"/>
</dbReference>
<feature type="compositionally biased region" description="Gly residues" evidence="1">
    <location>
        <begin position="321"/>
        <end position="332"/>
    </location>
</feature>
<feature type="compositionally biased region" description="Low complexity" evidence="1">
    <location>
        <begin position="246"/>
        <end position="266"/>
    </location>
</feature>